<keyword evidence="12" id="KW-0418">Kinase</keyword>
<keyword evidence="7" id="KW-0963">Cytoplasm</keyword>
<evidence type="ECO:0000259" key="24">
    <source>
        <dbReference type="PROSITE" id="PS50030"/>
    </source>
</evidence>
<reference evidence="26" key="2">
    <citation type="submission" date="2025-09" db="UniProtKB">
        <authorList>
            <consortium name="Ensembl"/>
        </authorList>
    </citation>
    <scope>IDENTIFICATION</scope>
</reference>
<dbReference type="HOGENOM" id="CLU_000288_157_5_1"/>
<dbReference type="PROSITE" id="PS00107">
    <property type="entry name" value="PROTEIN_KINASE_ATP"/>
    <property type="match status" value="1"/>
</dbReference>
<feature type="region of interest" description="Disordered" evidence="22">
    <location>
        <begin position="368"/>
        <end position="484"/>
    </location>
</feature>
<dbReference type="CDD" id="cd12196">
    <property type="entry name" value="MARK1-3_C"/>
    <property type="match status" value="1"/>
</dbReference>
<dbReference type="Ensembl" id="ENSPMAT00000002159.1">
    <property type="protein sequence ID" value="ENSPMAP00000002148.1"/>
    <property type="gene ID" value="ENSPMAG00000001942.1"/>
</dbReference>
<feature type="domain" description="Protein kinase" evidence="23">
    <location>
        <begin position="54"/>
        <end position="305"/>
    </location>
</feature>
<evidence type="ECO:0000256" key="21">
    <source>
        <dbReference type="PROSITE-ProRule" id="PRU10141"/>
    </source>
</evidence>
<dbReference type="STRING" id="7757.ENSPMAP00000002148"/>
<dbReference type="InterPro" id="IPR049508">
    <property type="entry name" value="MARK1-4_cat"/>
</dbReference>
<reference evidence="26" key="1">
    <citation type="submission" date="2025-08" db="UniProtKB">
        <authorList>
            <consortium name="Ensembl"/>
        </authorList>
    </citation>
    <scope>IDENTIFICATION</scope>
</reference>
<feature type="compositionally biased region" description="Polar residues" evidence="22">
    <location>
        <begin position="560"/>
        <end position="578"/>
    </location>
</feature>
<dbReference type="PANTHER" id="PTHR24346">
    <property type="entry name" value="MAP/MICROTUBULE AFFINITY-REGULATING KINASE"/>
    <property type="match status" value="1"/>
</dbReference>
<dbReference type="GO" id="GO:0000226">
    <property type="term" value="P:microtubule cytoskeleton organization"/>
    <property type="evidence" value="ECO:0007669"/>
    <property type="project" value="TreeGrafter"/>
</dbReference>
<evidence type="ECO:0000256" key="13">
    <source>
        <dbReference type="ARBA" id="ARBA00022840"/>
    </source>
</evidence>
<name>S4RAB7_PETMA</name>
<dbReference type="PANTHER" id="PTHR24346:SF82">
    <property type="entry name" value="KP78A-RELATED"/>
    <property type="match status" value="1"/>
</dbReference>
<dbReference type="FunFam" id="3.30.200.20:FF:000003">
    <property type="entry name" value="Non-specific serine/threonine protein kinase"/>
    <property type="match status" value="1"/>
</dbReference>
<feature type="compositionally biased region" description="Polar residues" evidence="22">
    <location>
        <begin position="637"/>
        <end position="646"/>
    </location>
</feature>
<feature type="compositionally biased region" description="Basic and acidic residues" evidence="22">
    <location>
        <begin position="692"/>
        <end position="702"/>
    </location>
</feature>
<keyword evidence="11 21" id="KW-0547">Nucleotide-binding</keyword>
<evidence type="ECO:0000259" key="23">
    <source>
        <dbReference type="PROSITE" id="PS50011"/>
    </source>
</evidence>
<dbReference type="InterPro" id="IPR015940">
    <property type="entry name" value="UBA"/>
</dbReference>
<keyword evidence="8" id="KW-0723">Serine/threonine-protein kinase</keyword>
<evidence type="ECO:0000256" key="19">
    <source>
        <dbReference type="ARBA" id="ARBA00063680"/>
    </source>
</evidence>
<dbReference type="Gene3D" id="3.30.310.80">
    <property type="entry name" value="Kinase associated domain 1, KA1"/>
    <property type="match status" value="1"/>
</dbReference>
<evidence type="ECO:0000256" key="20">
    <source>
        <dbReference type="ARBA" id="ARBA00071529"/>
    </source>
</evidence>
<dbReference type="InterPro" id="IPR017441">
    <property type="entry name" value="Protein_kinase_ATP_BS"/>
</dbReference>
<evidence type="ECO:0000256" key="1">
    <source>
        <dbReference type="ARBA" id="ARBA00004236"/>
    </source>
</evidence>
<evidence type="ECO:0000256" key="5">
    <source>
        <dbReference type="ARBA" id="ARBA00012513"/>
    </source>
</evidence>
<proteinExistence type="inferred from homology"/>
<evidence type="ECO:0000256" key="22">
    <source>
        <dbReference type="SAM" id="MobiDB-lite"/>
    </source>
</evidence>
<comment type="subunit">
    <text evidence="19">Interacts with MAPT/TAU. Interacts with DLG5 (via coiled-coil domain). Interacts with STK3/MST2 and STK4/MST1 in the presence of DLG5. Interacts with YWHAB, YWHAG, YWHAQ and YWHAZ. Interacts with PKP2 (via N-terminus). Interacts with CDC25C. Interacts with KSR1.</text>
</comment>
<evidence type="ECO:0000256" key="8">
    <source>
        <dbReference type="ARBA" id="ARBA00022527"/>
    </source>
</evidence>
<dbReference type="EC" id="2.7.11.1" evidence="5"/>
<dbReference type="Pfam" id="PF02149">
    <property type="entry name" value="KA1"/>
    <property type="match status" value="1"/>
</dbReference>
<evidence type="ECO:0000256" key="6">
    <source>
        <dbReference type="ARBA" id="ARBA00022475"/>
    </source>
</evidence>
<dbReference type="GO" id="GO:0106310">
    <property type="term" value="F:protein serine kinase activity"/>
    <property type="evidence" value="ECO:0007669"/>
    <property type="project" value="RHEA"/>
</dbReference>
<keyword evidence="10" id="KW-0808">Transferase</keyword>
<dbReference type="SMART" id="SM00165">
    <property type="entry name" value="UBA"/>
    <property type="match status" value="1"/>
</dbReference>
<evidence type="ECO:0000256" key="11">
    <source>
        <dbReference type="ARBA" id="ARBA00022741"/>
    </source>
</evidence>
<comment type="catalytic activity">
    <reaction evidence="17">
        <text>L-seryl-[protein] + ATP = O-phospho-L-seryl-[protein] + ADP + H(+)</text>
        <dbReference type="Rhea" id="RHEA:17989"/>
        <dbReference type="Rhea" id="RHEA-COMP:9863"/>
        <dbReference type="Rhea" id="RHEA-COMP:11604"/>
        <dbReference type="ChEBI" id="CHEBI:15378"/>
        <dbReference type="ChEBI" id="CHEBI:29999"/>
        <dbReference type="ChEBI" id="CHEBI:30616"/>
        <dbReference type="ChEBI" id="CHEBI:83421"/>
        <dbReference type="ChEBI" id="CHEBI:456216"/>
        <dbReference type="EC" id="2.7.11.1"/>
    </reaction>
</comment>
<evidence type="ECO:0000259" key="25">
    <source>
        <dbReference type="PROSITE" id="PS50032"/>
    </source>
</evidence>
<dbReference type="GO" id="GO:0050321">
    <property type="term" value="F:tau-protein kinase activity"/>
    <property type="evidence" value="ECO:0007669"/>
    <property type="project" value="TreeGrafter"/>
</dbReference>
<comment type="subcellular location">
    <subcellularLocation>
        <location evidence="1">Cell membrane</location>
    </subcellularLocation>
    <subcellularLocation>
        <location evidence="2">Cell projection</location>
        <location evidence="2">Dendrite</location>
    </subcellularLocation>
    <subcellularLocation>
        <location evidence="3">Cytoplasm</location>
    </subcellularLocation>
</comment>
<dbReference type="SUPFAM" id="SSF56112">
    <property type="entry name" value="Protein kinase-like (PK-like)"/>
    <property type="match status" value="1"/>
</dbReference>
<sequence length="802" mass="88682">QTLKMSARTPLPTVNERDTENDTTVVTKPSRSSGARCRNSITVAEVEHAHIGTYRLLKTIGKGNFAKVKLARHTLTGREVAVKIIDKTQLNPSSLQKLFREVRIMKILNHPNIVKLFEVIETEKTLYLVMEYASGGEVFDYLVAHGRMKEKEARAKFRQIVSAVQYCHQKHIVHRDLKAENLLLDADMNIKIADFGFSNEFTLGSKLDTFCGSPPYAAPELFQGKKYDGPEVDVWSLGVILYTLVSGSLPFDGQNLKELRERVLRGKYRIPFYMSTDCENLLKRFLVLNPAKRGSLEQIMKDRWMNVGHEEDELKPYVEPTLDINDTKRIETMVEMGYSRDEIRDSLTNMKYDEILATYLLLGRKPSELEGSDSCSGSNLSLAKPLRPSSDLNNSSVPSPSHGKVQRSVSANQKQQRRYSDHVGPQIPPSASYNKRAGAGAGALPTIDQDGDAAREDLTRKSGSSANKADVPASPVVGSAANPNVPWQIQNSALPAGMSRRNTYVYGEKASGERQTSVHNGKENSARAPSPGAIPPLSAAPGYARHHKSMSASGFPARLSLTSDKSTESLRPTSSSGQRVPVASPSAHNIGVSAPGPTGATPDRTRFPRGSSSRSTFHGGQLRERKNATYNGPPGSPTLSHDTAQARQRGATGNIFSKLTSKFSRRALNEAERIGRFEGPRPQIAHRGGTSKLREEPRDSKPRSLRFTWSMKTTSSMEPGEMMREIRKVLDNNACDYEQREPYLLYCAHGETRSGAEEPVTWEMEVCKLPRLSLNGVRFKRISGTSIAFKNIASKIANELKL</sequence>
<feature type="domain" description="UBA" evidence="24">
    <location>
        <begin position="323"/>
        <end position="363"/>
    </location>
</feature>
<feature type="region of interest" description="Disordered" evidence="22">
    <location>
        <begin position="677"/>
        <end position="702"/>
    </location>
</feature>
<evidence type="ECO:0000256" key="4">
    <source>
        <dbReference type="ARBA" id="ARBA00006234"/>
    </source>
</evidence>
<evidence type="ECO:0000256" key="17">
    <source>
        <dbReference type="ARBA" id="ARBA00048679"/>
    </source>
</evidence>
<keyword evidence="14" id="KW-0472">Membrane</keyword>
<keyword evidence="6" id="KW-1003">Cell membrane</keyword>
<dbReference type="SMART" id="SM00220">
    <property type="entry name" value="S_TKc"/>
    <property type="match status" value="1"/>
</dbReference>
<dbReference type="GO" id="GO:0005524">
    <property type="term" value="F:ATP binding"/>
    <property type="evidence" value="ECO:0007669"/>
    <property type="project" value="UniProtKB-UniRule"/>
</dbReference>
<feature type="region of interest" description="Disordered" evidence="22">
    <location>
        <begin position="510"/>
        <end position="647"/>
    </location>
</feature>
<comment type="similarity">
    <text evidence="4">Belongs to the protein kinase superfamily. CAMK Ser/Thr protein kinase family. SNF1 subfamily.</text>
</comment>
<dbReference type="PROSITE" id="PS00108">
    <property type="entry name" value="PROTEIN_KINASE_ST"/>
    <property type="match status" value="1"/>
</dbReference>
<accession>S4RAB7</accession>
<comment type="catalytic activity">
    <reaction evidence="16">
        <text>L-threonyl-[protein] + ATP = O-phospho-L-threonyl-[protein] + ADP + H(+)</text>
        <dbReference type="Rhea" id="RHEA:46608"/>
        <dbReference type="Rhea" id="RHEA-COMP:11060"/>
        <dbReference type="Rhea" id="RHEA-COMP:11605"/>
        <dbReference type="ChEBI" id="CHEBI:15378"/>
        <dbReference type="ChEBI" id="CHEBI:30013"/>
        <dbReference type="ChEBI" id="CHEBI:30616"/>
        <dbReference type="ChEBI" id="CHEBI:61977"/>
        <dbReference type="ChEBI" id="CHEBI:456216"/>
        <dbReference type="EC" id="2.7.11.1"/>
    </reaction>
</comment>
<keyword evidence="9" id="KW-0597">Phosphoprotein</keyword>
<dbReference type="Pfam" id="PF00627">
    <property type="entry name" value="UBA"/>
    <property type="match status" value="1"/>
</dbReference>
<evidence type="ECO:0000256" key="2">
    <source>
        <dbReference type="ARBA" id="ARBA00004279"/>
    </source>
</evidence>
<protein>
    <recommendedName>
        <fullName evidence="20">MAP/microtubule affinity-regulating kinase 3</fullName>
        <ecNumber evidence="5">2.7.11.1</ecNumber>
    </recommendedName>
</protein>
<dbReference type="GO" id="GO:0005886">
    <property type="term" value="C:plasma membrane"/>
    <property type="evidence" value="ECO:0007669"/>
    <property type="project" value="UniProtKB-SubCell"/>
</dbReference>
<dbReference type="InterPro" id="IPR028375">
    <property type="entry name" value="KA1/Ssp2_C"/>
</dbReference>
<evidence type="ECO:0000256" key="3">
    <source>
        <dbReference type="ARBA" id="ARBA00004496"/>
    </source>
</evidence>
<dbReference type="SUPFAM" id="SSF103243">
    <property type="entry name" value="KA1-like"/>
    <property type="match status" value="1"/>
</dbReference>
<dbReference type="InterPro" id="IPR011009">
    <property type="entry name" value="Kinase-like_dom_sf"/>
</dbReference>
<evidence type="ECO:0000313" key="26">
    <source>
        <dbReference type="Ensembl" id="ENSPMAP00000002148.1"/>
    </source>
</evidence>
<dbReference type="Gene3D" id="1.10.510.10">
    <property type="entry name" value="Transferase(Phosphotransferase) domain 1"/>
    <property type="match status" value="1"/>
</dbReference>
<evidence type="ECO:0000256" key="14">
    <source>
        <dbReference type="ARBA" id="ARBA00023136"/>
    </source>
</evidence>
<evidence type="ECO:0000256" key="9">
    <source>
        <dbReference type="ARBA" id="ARBA00022553"/>
    </source>
</evidence>
<dbReference type="PROSITE" id="PS50032">
    <property type="entry name" value="KA1"/>
    <property type="match status" value="1"/>
</dbReference>
<dbReference type="FunFam" id="1.10.510.10:FF:001032">
    <property type="entry name" value="KP78b, isoform A"/>
    <property type="match status" value="1"/>
</dbReference>
<dbReference type="Gene3D" id="3.30.200.20">
    <property type="entry name" value="Phosphorylase Kinase, domain 1"/>
    <property type="match status" value="1"/>
</dbReference>
<dbReference type="GeneTree" id="ENSGT00940000154862"/>
<dbReference type="Gene3D" id="1.10.8.10">
    <property type="entry name" value="DNA helicase RuvA subunit, C-terminal domain"/>
    <property type="match status" value="1"/>
</dbReference>
<dbReference type="FunFam" id="3.30.310.80:FF:000001">
    <property type="entry name" value="Non-specific serine/threonine protein kinase"/>
    <property type="match status" value="1"/>
</dbReference>
<keyword evidence="15" id="KW-0966">Cell projection</keyword>
<evidence type="ECO:0000256" key="10">
    <source>
        <dbReference type="ARBA" id="ARBA00022679"/>
    </source>
</evidence>
<dbReference type="AlphaFoldDB" id="S4RAB7"/>
<dbReference type="PROSITE" id="PS50030">
    <property type="entry name" value="UBA"/>
    <property type="match status" value="1"/>
</dbReference>
<dbReference type="InterPro" id="IPR008271">
    <property type="entry name" value="Ser/Thr_kinase_AS"/>
</dbReference>
<dbReference type="Pfam" id="PF00069">
    <property type="entry name" value="Pkinase"/>
    <property type="match status" value="1"/>
</dbReference>
<organism evidence="26">
    <name type="scientific">Petromyzon marinus</name>
    <name type="common">Sea lamprey</name>
    <dbReference type="NCBI Taxonomy" id="7757"/>
    <lineage>
        <taxon>Eukaryota</taxon>
        <taxon>Metazoa</taxon>
        <taxon>Chordata</taxon>
        <taxon>Craniata</taxon>
        <taxon>Vertebrata</taxon>
        <taxon>Cyclostomata</taxon>
        <taxon>Hyperoartia</taxon>
        <taxon>Petromyzontiformes</taxon>
        <taxon>Petromyzontidae</taxon>
        <taxon>Petromyzon</taxon>
    </lineage>
</organism>
<dbReference type="InterPro" id="IPR000719">
    <property type="entry name" value="Prot_kinase_dom"/>
</dbReference>
<dbReference type="GO" id="GO:0030425">
    <property type="term" value="C:dendrite"/>
    <property type="evidence" value="ECO:0007669"/>
    <property type="project" value="UniProtKB-SubCell"/>
</dbReference>
<feature type="compositionally biased region" description="Polar residues" evidence="22">
    <location>
        <begin position="22"/>
        <end position="32"/>
    </location>
</feature>
<comment type="function">
    <text evidence="18">Serine/threonine-protein kinase. Involved in the specific phosphorylation of microtubule-associated proteins for MAP2 and MAP4. Phosphorylates the microtubule-associated protein MAPT/TAU. Phosphorylates CDC25C on 'Ser-216'. Regulates localization and activity of some histone deacetylases by mediating phosphorylation of HDAC7, promoting subsequent interaction between HDAC7 and 14-3-3 and export from the nucleus. Regulates localization and activity of MITF by mediating its phosphorylation, promoting subsequent interaction between MITF and 14-3-3 and retention in the cytosol. Negatively regulates the Hippo signaling pathway and antagonizes the phosphorylation of LATS1. Cooperates with DLG5 to inhibit the kinase activity of STK3/MST2 toward LATS1. Phosphorylates PKP2 and KSR1.</text>
</comment>
<dbReference type="InterPro" id="IPR001772">
    <property type="entry name" value="KA1_dom"/>
</dbReference>
<keyword evidence="13 21" id="KW-0067">ATP-binding</keyword>
<dbReference type="CDD" id="cd14072">
    <property type="entry name" value="STKc_MARK"/>
    <property type="match status" value="1"/>
</dbReference>
<evidence type="ECO:0000256" key="18">
    <source>
        <dbReference type="ARBA" id="ARBA00054424"/>
    </source>
</evidence>
<feature type="compositionally biased region" description="Polar residues" evidence="22">
    <location>
        <begin position="390"/>
        <end position="399"/>
    </location>
</feature>
<feature type="domain" description="KA1" evidence="25">
    <location>
        <begin position="753"/>
        <end position="802"/>
    </location>
</feature>
<dbReference type="FunFam" id="1.10.8.10:FF:000005">
    <property type="entry name" value="Non-specific serine/threonine protein kinase"/>
    <property type="match status" value="1"/>
</dbReference>
<dbReference type="PROSITE" id="PS50011">
    <property type="entry name" value="PROTEIN_KINASE_DOM"/>
    <property type="match status" value="1"/>
</dbReference>
<evidence type="ECO:0000256" key="15">
    <source>
        <dbReference type="ARBA" id="ARBA00023273"/>
    </source>
</evidence>
<dbReference type="GO" id="GO:0005737">
    <property type="term" value="C:cytoplasm"/>
    <property type="evidence" value="ECO:0007669"/>
    <property type="project" value="UniProtKB-SubCell"/>
</dbReference>
<evidence type="ECO:0000256" key="7">
    <source>
        <dbReference type="ARBA" id="ARBA00022490"/>
    </source>
</evidence>
<feature type="region of interest" description="Disordered" evidence="22">
    <location>
        <begin position="1"/>
        <end position="32"/>
    </location>
</feature>
<feature type="binding site" evidence="21">
    <location>
        <position position="83"/>
    </location>
    <ligand>
        <name>ATP</name>
        <dbReference type="ChEBI" id="CHEBI:30616"/>
    </ligand>
</feature>
<evidence type="ECO:0000256" key="12">
    <source>
        <dbReference type="ARBA" id="ARBA00022777"/>
    </source>
</evidence>
<dbReference type="GO" id="GO:0035556">
    <property type="term" value="P:intracellular signal transduction"/>
    <property type="evidence" value="ECO:0007669"/>
    <property type="project" value="TreeGrafter"/>
</dbReference>
<evidence type="ECO:0000256" key="16">
    <source>
        <dbReference type="ARBA" id="ARBA00047899"/>
    </source>
</evidence>